<dbReference type="Gene3D" id="1.10.645.10">
    <property type="entry name" value="Cytochrome-c3 Hydrogenase, chain B"/>
    <property type="match status" value="1"/>
</dbReference>
<reference evidence="5 6" key="1">
    <citation type="submission" date="2020-08" db="EMBL/GenBank/DDBJ databases">
        <title>Novel species isolated from subtropical streams in China.</title>
        <authorList>
            <person name="Lu H."/>
        </authorList>
    </citation>
    <scope>NUCLEOTIDE SEQUENCE [LARGE SCALE GENOMIC DNA]</scope>
    <source>
        <strain evidence="5 6">LX15W</strain>
    </source>
</reference>
<gene>
    <name evidence="5" type="ORF">H8K55_04090</name>
</gene>
<dbReference type="RefSeq" id="WP_186940792.1">
    <property type="nucleotide sequence ID" value="NZ_JACOGA010000003.1"/>
</dbReference>
<organism evidence="5 6">
    <name type="scientific">Undibacterium flavidum</name>
    <dbReference type="NCBI Taxonomy" id="2762297"/>
    <lineage>
        <taxon>Bacteria</taxon>
        <taxon>Pseudomonadati</taxon>
        <taxon>Pseudomonadota</taxon>
        <taxon>Betaproteobacteria</taxon>
        <taxon>Burkholderiales</taxon>
        <taxon>Oxalobacteraceae</taxon>
        <taxon>Undibacterium</taxon>
    </lineage>
</organism>
<evidence type="ECO:0000256" key="4">
    <source>
        <dbReference type="ARBA" id="ARBA00042683"/>
    </source>
</evidence>
<dbReference type="Pfam" id="PF00374">
    <property type="entry name" value="NiFeSe_Hases"/>
    <property type="match status" value="2"/>
</dbReference>
<sequence length="616" mass="68383">MKLERDLMQPAQEQAISPALMQLMRKNNHDYQQQTQSGDPFSRIEGALSVHCHVDLQQRTVIESAAMATPFKGYEALLPGRDLQQVGRVSATASGICGGVHATASALCLEMALGIRPPPLGIVVRNLLLSCQYLNDNCMHLFVLAGPDYSQAVIEKSNPEIWSRAQHSASRFANIHGYQHIGEIMLALNKGQGTLYKEALKMIAIARQAYSLLGGKYPHSESIIPGGVSLQVDATKLQLFKTLLAAFTSYSQKTAAIWDDVFDFMLDANPHYENLGRAKASMLDFGQWDHPDYYDATYENCDVWGAQRWSTPAAVINGELRCTQLSLLNAGMEESLDYSYRERQILSPADVIRHDPKGNPISIHHPWNKRIASTNSAKEKPQAYSWGSSLTWQGESFEVGAYARLYLSAIAQKLPRNAFVASTGNSLEFLLPQTGQGSIKMLWQIPQIWNAFERNRARAYSLAFNLAVTLENIAIAEQLVNTGQTQTQVALDRQQMGTRLGVGLWGASRGFLAHWAVIKDQVIDNYQIAIPSRINVATRNQHQAMGPLEQALQNTPILETGFQNVTDFQGIDIQRTIQSFDPCMSCHAQILLKENGMVLRQEIDTSFPVLPPAHSS</sequence>
<name>A0ABR6Y825_9BURK</name>
<accession>A0ABR6Y825</accession>
<proteinExistence type="predicted"/>
<evidence type="ECO:0000256" key="3">
    <source>
        <dbReference type="ARBA" id="ARBA00041237"/>
    </source>
</evidence>
<dbReference type="SUPFAM" id="SSF56762">
    <property type="entry name" value="HydB/Nqo4-like"/>
    <property type="match status" value="1"/>
</dbReference>
<evidence type="ECO:0000256" key="1">
    <source>
        <dbReference type="ARBA" id="ARBA00037655"/>
    </source>
</evidence>
<dbReference type="InterPro" id="IPR001501">
    <property type="entry name" value="Ni-dep_hyd_lsu"/>
</dbReference>
<evidence type="ECO:0000313" key="5">
    <source>
        <dbReference type="EMBL" id="MBC3872757.1"/>
    </source>
</evidence>
<dbReference type="PANTHER" id="PTHR42958">
    <property type="entry name" value="HYDROGENASE-2 LARGE CHAIN"/>
    <property type="match status" value="1"/>
</dbReference>
<dbReference type="InterPro" id="IPR029014">
    <property type="entry name" value="NiFe-Hase_large"/>
</dbReference>
<dbReference type="PANTHER" id="PTHR42958:SF2">
    <property type="entry name" value="UPTAKE HYDROGENASE LARGE SUBUNIT"/>
    <property type="match status" value="1"/>
</dbReference>
<comment type="caution">
    <text evidence="5">The sequence shown here is derived from an EMBL/GenBank/DDBJ whole genome shotgun (WGS) entry which is preliminary data.</text>
</comment>
<keyword evidence="6" id="KW-1185">Reference proteome</keyword>
<dbReference type="EMBL" id="JACOGA010000003">
    <property type="protein sequence ID" value="MBC3872757.1"/>
    <property type="molecule type" value="Genomic_DNA"/>
</dbReference>
<protein>
    <recommendedName>
        <fullName evidence="2">Uptake hydrogenase large subunit</fullName>
    </recommendedName>
    <alternativeName>
        <fullName evidence="4">Hydrogenlyase</fullName>
    </alternativeName>
    <alternativeName>
        <fullName evidence="3">Membrane-bound hydrogenase large subunit</fullName>
    </alternativeName>
</protein>
<comment type="function">
    <text evidence="1">This enzyme recycles the H(2) produced by nitrogenase to increase the production of ATP and to protect nitrogenase against inhibition or damage by O(2) under carbon- or phosphate-limited conditions.</text>
</comment>
<dbReference type="InterPro" id="IPR050867">
    <property type="entry name" value="NiFe/NiFeSe_hydrgnase_LSU"/>
</dbReference>
<evidence type="ECO:0000313" key="6">
    <source>
        <dbReference type="Proteomes" id="UP000624279"/>
    </source>
</evidence>
<evidence type="ECO:0000256" key="2">
    <source>
        <dbReference type="ARBA" id="ARBA00040803"/>
    </source>
</evidence>
<dbReference type="Proteomes" id="UP000624279">
    <property type="component" value="Unassembled WGS sequence"/>
</dbReference>